<evidence type="ECO:0000256" key="4">
    <source>
        <dbReference type="ARBA" id="ARBA00022963"/>
    </source>
</evidence>
<keyword evidence="6" id="KW-0325">Glycoprotein</keyword>
<feature type="active site" description="Charge relay system" evidence="8">
    <location>
        <position position="338"/>
    </location>
</feature>
<comment type="similarity">
    <text evidence="1 7">Belongs to the AB hydrolase superfamily. Lipase family.</text>
</comment>
<dbReference type="GO" id="GO:0016042">
    <property type="term" value="P:lipid catabolic process"/>
    <property type="evidence" value="ECO:0007669"/>
    <property type="project" value="UniProtKB-KW"/>
</dbReference>
<dbReference type="InterPro" id="IPR006693">
    <property type="entry name" value="AB_hydrolase_lipase"/>
</dbReference>
<sequence>MVAIVIASLIAGDFADTSPENFHDLLRSPPDKSLCAQLIVPAGYSCSENTIQTKDGYLLALQRVSSSRPNNSGERGPPVLLQHGLFMAGDAWFLNNPEQSLGFILVDHGFDVWVGNVRGTHWSYGHKSLSEKDKEFWDWSWQELALYDLAEMIDYIHSVTNTKLLVVGHSQGTIISLAAFTQPQIVEKVEAAALLSPISYLDHVDAPFVLRMVSLHIDQMILAMGIHELNLRSAWGVSLLDSICDGHVDCNDLLTSITGKNCCFNNSRVDFYLQYEPHPSSSKNLRHLFQMIRKGTFSKYDYGILKNLIEYGQLKPPEFNLGNIPKLLPLWMAYGGNDALADMTDFLHTVKELPSKPELLYLEDYGHVDFIVSTSAKEDIYDDMIRFFKSLGNYSSFPSILPPSMVDVNGALIA</sequence>
<organism evidence="10 11">
    <name type="scientific">Senna tora</name>
    <dbReference type="NCBI Taxonomy" id="362788"/>
    <lineage>
        <taxon>Eukaryota</taxon>
        <taxon>Viridiplantae</taxon>
        <taxon>Streptophyta</taxon>
        <taxon>Embryophyta</taxon>
        <taxon>Tracheophyta</taxon>
        <taxon>Spermatophyta</taxon>
        <taxon>Magnoliopsida</taxon>
        <taxon>eudicotyledons</taxon>
        <taxon>Gunneridae</taxon>
        <taxon>Pentapetalae</taxon>
        <taxon>rosids</taxon>
        <taxon>fabids</taxon>
        <taxon>Fabales</taxon>
        <taxon>Fabaceae</taxon>
        <taxon>Caesalpinioideae</taxon>
        <taxon>Cassia clade</taxon>
        <taxon>Senna</taxon>
    </lineage>
</organism>
<dbReference type="FunFam" id="3.40.50.1820:FF:000057">
    <property type="entry name" value="Lipase"/>
    <property type="match status" value="1"/>
</dbReference>
<proteinExistence type="inferred from homology"/>
<dbReference type="InterPro" id="IPR029058">
    <property type="entry name" value="AB_hydrolase_fold"/>
</dbReference>
<reference evidence="10" key="1">
    <citation type="submission" date="2020-09" db="EMBL/GenBank/DDBJ databases">
        <title>Genome-Enabled Discovery of Anthraquinone Biosynthesis in Senna tora.</title>
        <authorList>
            <person name="Kang S.-H."/>
            <person name="Pandey R.P."/>
            <person name="Lee C.-M."/>
            <person name="Sim J.-S."/>
            <person name="Jeong J.-T."/>
            <person name="Choi B.-S."/>
            <person name="Jung M."/>
            <person name="Ginzburg D."/>
            <person name="Zhao K."/>
            <person name="Won S.Y."/>
            <person name="Oh T.-J."/>
            <person name="Yu Y."/>
            <person name="Kim N.-H."/>
            <person name="Lee O.R."/>
            <person name="Lee T.-H."/>
            <person name="Bashyal P."/>
            <person name="Kim T.-S."/>
            <person name="Lee W.-H."/>
            <person name="Kawkins C."/>
            <person name="Kim C.-K."/>
            <person name="Kim J.S."/>
            <person name="Ahn B.O."/>
            <person name="Rhee S.Y."/>
            <person name="Sohng J.K."/>
        </authorList>
    </citation>
    <scope>NUCLEOTIDE SEQUENCE</scope>
    <source>
        <tissue evidence="10">Leaf</tissue>
    </source>
</reference>
<accession>A0A834SWC6</accession>
<keyword evidence="2" id="KW-0732">Signal</keyword>
<dbReference type="PANTHER" id="PTHR11005">
    <property type="entry name" value="LYSOSOMAL ACID LIPASE-RELATED"/>
    <property type="match status" value="1"/>
</dbReference>
<keyword evidence="3 7" id="KW-0378">Hydrolase</keyword>
<dbReference type="PIRSF" id="PIRSF000862">
    <property type="entry name" value="Steryl_ester_lip"/>
    <property type="match status" value="1"/>
</dbReference>
<dbReference type="AlphaFoldDB" id="A0A834SWC6"/>
<evidence type="ECO:0000259" key="9">
    <source>
        <dbReference type="Pfam" id="PF04083"/>
    </source>
</evidence>
<feature type="active site" description="Nucleophile" evidence="8">
    <location>
        <position position="170"/>
    </location>
</feature>
<name>A0A834SWC6_9FABA</name>
<feature type="active site" description="Charge relay system" evidence="8">
    <location>
        <position position="367"/>
    </location>
</feature>
<evidence type="ECO:0000256" key="7">
    <source>
        <dbReference type="PIRNR" id="PIRNR000862"/>
    </source>
</evidence>
<comment type="caution">
    <text evidence="10">The sequence shown here is derived from an EMBL/GenBank/DDBJ whole genome shotgun (WGS) entry which is preliminary data.</text>
</comment>
<dbReference type="Proteomes" id="UP000634136">
    <property type="component" value="Unassembled WGS sequence"/>
</dbReference>
<gene>
    <name evidence="10" type="ORF">G2W53_032007</name>
</gene>
<evidence type="ECO:0000256" key="3">
    <source>
        <dbReference type="ARBA" id="ARBA00022801"/>
    </source>
</evidence>
<protein>
    <recommendedName>
        <fullName evidence="7">Lipase</fullName>
    </recommendedName>
</protein>
<evidence type="ECO:0000313" key="11">
    <source>
        <dbReference type="Proteomes" id="UP000634136"/>
    </source>
</evidence>
<evidence type="ECO:0000256" key="5">
    <source>
        <dbReference type="ARBA" id="ARBA00023098"/>
    </source>
</evidence>
<evidence type="ECO:0000256" key="2">
    <source>
        <dbReference type="ARBA" id="ARBA00022729"/>
    </source>
</evidence>
<dbReference type="GO" id="GO:0016788">
    <property type="term" value="F:hydrolase activity, acting on ester bonds"/>
    <property type="evidence" value="ECO:0007669"/>
    <property type="project" value="InterPro"/>
</dbReference>
<keyword evidence="11" id="KW-1185">Reference proteome</keyword>
<dbReference type="Gene3D" id="3.40.50.1820">
    <property type="entry name" value="alpha/beta hydrolase"/>
    <property type="match status" value="1"/>
</dbReference>
<evidence type="ECO:0000313" key="10">
    <source>
        <dbReference type="EMBL" id="KAF7811031.1"/>
    </source>
</evidence>
<keyword evidence="5" id="KW-0443">Lipid metabolism</keyword>
<dbReference type="SUPFAM" id="SSF53474">
    <property type="entry name" value="alpha/beta-Hydrolases"/>
    <property type="match status" value="1"/>
</dbReference>
<evidence type="ECO:0000256" key="6">
    <source>
        <dbReference type="ARBA" id="ARBA00023180"/>
    </source>
</evidence>
<evidence type="ECO:0000256" key="8">
    <source>
        <dbReference type="PIRSR" id="PIRSR000862-1"/>
    </source>
</evidence>
<dbReference type="Pfam" id="PF04083">
    <property type="entry name" value="Abhydro_lipase"/>
    <property type="match status" value="1"/>
</dbReference>
<dbReference type="EMBL" id="JAAIUW010000010">
    <property type="protein sequence ID" value="KAF7811031.1"/>
    <property type="molecule type" value="Genomic_DNA"/>
</dbReference>
<dbReference type="OrthoDB" id="9974421at2759"/>
<evidence type="ECO:0000256" key="1">
    <source>
        <dbReference type="ARBA" id="ARBA00010701"/>
    </source>
</evidence>
<keyword evidence="4 7" id="KW-0442">Lipid degradation</keyword>
<dbReference type="InterPro" id="IPR025483">
    <property type="entry name" value="Lipase_euk"/>
</dbReference>
<feature type="domain" description="Partial AB-hydrolase lipase" evidence="9">
    <location>
        <begin position="36"/>
        <end position="95"/>
    </location>
</feature>